<accession>A0A0D5NE67</accession>
<evidence type="ECO:0000256" key="1">
    <source>
        <dbReference type="ARBA" id="ARBA00022801"/>
    </source>
</evidence>
<dbReference type="Pfam" id="PF01546">
    <property type="entry name" value="Peptidase_M20"/>
    <property type="match status" value="1"/>
</dbReference>
<dbReference type="GO" id="GO:0046872">
    <property type="term" value="F:metal ion binding"/>
    <property type="evidence" value="ECO:0007669"/>
    <property type="project" value="UniProtKB-KW"/>
</dbReference>
<dbReference type="Gene3D" id="3.40.630.10">
    <property type="entry name" value="Zn peptidases"/>
    <property type="match status" value="1"/>
</dbReference>
<dbReference type="SUPFAM" id="SSF55031">
    <property type="entry name" value="Bacterial exopeptidase dimerisation domain"/>
    <property type="match status" value="1"/>
</dbReference>
<evidence type="ECO:0000256" key="2">
    <source>
        <dbReference type="PIRSR" id="PIRSR005962-1"/>
    </source>
</evidence>
<dbReference type="Proteomes" id="UP000032633">
    <property type="component" value="Chromosome"/>
</dbReference>
<dbReference type="RefSeq" id="WP_045669094.1">
    <property type="nucleotide sequence ID" value="NZ_CP011058.1"/>
</dbReference>
<dbReference type="HOGENOM" id="CLU_023257_1_1_9"/>
<dbReference type="PIRSF" id="PIRSF005962">
    <property type="entry name" value="Pept_M20D_amidohydro"/>
    <property type="match status" value="1"/>
</dbReference>
<dbReference type="SUPFAM" id="SSF53187">
    <property type="entry name" value="Zn-dependent exopeptidases"/>
    <property type="match status" value="1"/>
</dbReference>
<keyword evidence="2" id="KW-0464">Manganese</keyword>
<dbReference type="InterPro" id="IPR011650">
    <property type="entry name" value="Peptidase_M20_dimer"/>
</dbReference>
<comment type="cofactor">
    <cofactor evidence="2">
        <name>Mn(2+)</name>
        <dbReference type="ChEBI" id="CHEBI:29035"/>
    </cofactor>
    <text evidence="2">The Mn(2+) ion enhances activity.</text>
</comment>
<feature type="binding site" evidence="2">
    <location>
        <position position="108"/>
    </location>
    <ligand>
        <name>Mn(2+)</name>
        <dbReference type="ChEBI" id="CHEBI:29035"/>
        <label>2</label>
    </ligand>
</feature>
<dbReference type="OrthoDB" id="9776731at2"/>
<feature type="domain" description="Peptidase M20 dimerisation" evidence="3">
    <location>
        <begin position="189"/>
        <end position="285"/>
    </location>
</feature>
<dbReference type="PATRIC" id="fig|1126833.4.peg.485"/>
<dbReference type="PANTHER" id="PTHR11014:SF63">
    <property type="entry name" value="METALLOPEPTIDASE, PUTATIVE (AFU_ORTHOLOGUE AFUA_6G09600)-RELATED"/>
    <property type="match status" value="1"/>
</dbReference>
<dbReference type="FunFam" id="3.30.70.360:FF:000001">
    <property type="entry name" value="N-acetyldiaminopimelate deacetylase"/>
    <property type="match status" value="1"/>
</dbReference>
<keyword evidence="2" id="KW-0479">Metal-binding</keyword>
<dbReference type="MEROPS" id="M20.015"/>
<dbReference type="PANTHER" id="PTHR11014">
    <property type="entry name" value="PEPTIDASE M20 FAMILY MEMBER"/>
    <property type="match status" value="1"/>
</dbReference>
<dbReference type="EMBL" id="CP011058">
    <property type="protein sequence ID" value="AJY73659.1"/>
    <property type="molecule type" value="Genomic_DNA"/>
</dbReference>
<dbReference type="Gene3D" id="3.30.70.360">
    <property type="match status" value="1"/>
</dbReference>
<name>A0A0D5NE67_9BACL</name>
<organism evidence="4 5">
    <name type="scientific">Paenibacillus beijingensis</name>
    <dbReference type="NCBI Taxonomy" id="1126833"/>
    <lineage>
        <taxon>Bacteria</taxon>
        <taxon>Bacillati</taxon>
        <taxon>Bacillota</taxon>
        <taxon>Bacilli</taxon>
        <taxon>Bacillales</taxon>
        <taxon>Paenibacillaceae</taxon>
        <taxon>Paenibacillus</taxon>
    </lineage>
</organism>
<reference evidence="4 5" key="1">
    <citation type="journal article" date="2015" name="J. Biotechnol.">
        <title>Complete genome sequence of Paenibacillus beijingensis 7188(T) (=DSM 24997(T)), a novel rhizobacterium from jujube garden soil.</title>
        <authorList>
            <person name="Kwak Y."/>
            <person name="Shin J.H."/>
        </authorList>
    </citation>
    <scope>NUCLEOTIDE SEQUENCE [LARGE SCALE GENOMIC DNA]</scope>
    <source>
        <strain evidence="4 5">DSM 24997</strain>
    </source>
</reference>
<evidence type="ECO:0000259" key="3">
    <source>
        <dbReference type="Pfam" id="PF07687"/>
    </source>
</evidence>
<reference evidence="5" key="2">
    <citation type="submission" date="2015-03" db="EMBL/GenBank/DDBJ databases">
        <title>Genome sequence of Paenibacillus beijingensis strain DSM 24997T.</title>
        <authorList>
            <person name="Kwak Y."/>
            <person name="Shin J.-H."/>
        </authorList>
    </citation>
    <scope>NUCLEOTIDE SEQUENCE [LARGE SCALE GENOMIC DNA]</scope>
    <source>
        <strain evidence="5">DSM 24997</strain>
    </source>
</reference>
<evidence type="ECO:0000313" key="5">
    <source>
        <dbReference type="Proteomes" id="UP000032633"/>
    </source>
</evidence>
<sequence length="393" mass="42101">MAHYTEINETEGSLLEQKLVAIRRHLHQYPELSNEEIKTTASIRTWLEEADIRILDYPLRTGLIAEIRGAGEGPVVALRADIDALPVEEETGLPFASKVPGNMHACGHDFHTAAIIGAAYLLKRRQAEWNGTVRLLFQPAEEKAKGAQELIRIGALDGVSAVLGMHNKPELPVGTIGIKEGPLMAAADGFVVEVDGIGSHAAVPEAGLDPIVTAAHIVTALQAVVSRSVGPLQSAVISVTKLHSGTAWNVIPDKAILEGTVRTFDESVRTTVLERFKQVVDGVAAAYGTTASLRWIQGPPPVINDAGLAEVGAETARSLGYEAVVPVPSPAGEDFAFYQREVPGLFVFVGTESSREWHHAAFDVDERALPVAANFFAALAEQVLAKLSRERGE</sequence>
<dbReference type="KEGG" id="pbj:VN24_02215"/>
<protein>
    <submittedName>
        <fullName evidence="4">Hydrolase</fullName>
    </submittedName>
</protein>
<feature type="binding site" evidence="2">
    <location>
        <position position="142"/>
    </location>
    <ligand>
        <name>Mn(2+)</name>
        <dbReference type="ChEBI" id="CHEBI:29035"/>
        <label>2</label>
    </ligand>
</feature>
<gene>
    <name evidence="4" type="ORF">VN24_02215</name>
</gene>
<dbReference type="STRING" id="1126833.VN24_02215"/>
<dbReference type="GO" id="GO:0019877">
    <property type="term" value="P:diaminopimelate biosynthetic process"/>
    <property type="evidence" value="ECO:0007669"/>
    <property type="project" value="UniProtKB-ARBA"/>
</dbReference>
<proteinExistence type="predicted"/>
<feature type="binding site" evidence="2">
    <location>
        <position position="106"/>
    </location>
    <ligand>
        <name>Mn(2+)</name>
        <dbReference type="ChEBI" id="CHEBI:29035"/>
        <label>2</label>
    </ligand>
</feature>
<keyword evidence="1 4" id="KW-0378">Hydrolase</keyword>
<dbReference type="GO" id="GO:0050118">
    <property type="term" value="F:N-acetyldiaminopimelate deacetylase activity"/>
    <property type="evidence" value="ECO:0007669"/>
    <property type="project" value="UniProtKB-ARBA"/>
</dbReference>
<dbReference type="Pfam" id="PF07687">
    <property type="entry name" value="M20_dimer"/>
    <property type="match status" value="1"/>
</dbReference>
<dbReference type="InterPro" id="IPR017439">
    <property type="entry name" value="Amidohydrolase"/>
</dbReference>
<evidence type="ECO:0000313" key="4">
    <source>
        <dbReference type="EMBL" id="AJY73659.1"/>
    </source>
</evidence>
<dbReference type="NCBIfam" id="TIGR01891">
    <property type="entry name" value="amidohydrolases"/>
    <property type="match status" value="1"/>
</dbReference>
<feature type="binding site" evidence="2">
    <location>
        <position position="358"/>
    </location>
    <ligand>
        <name>Mn(2+)</name>
        <dbReference type="ChEBI" id="CHEBI:29035"/>
        <label>2</label>
    </ligand>
</feature>
<dbReference type="AlphaFoldDB" id="A0A0D5NE67"/>
<keyword evidence="5" id="KW-1185">Reference proteome</keyword>
<dbReference type="InterPro" id="IPR036264">
    <property type="entry name" value="Bact_exopeptidase_dim_dom"/>
</dbReference>
<feature type="binding site" evidence="2">
    <location>
        <position position="166"/>
    </location>
    <ligand>
        <name>Mn(2+)</name>
        <dbReference type="ChEBI" id="CHEBI:29035"/>
        <label>2</label>
    </ligand>
</feature>
<dbReference type="InterPro" id="IPR002933">
    <property type="entry name" value="Peptidase_M20"/>
</dbReference>